<keyword evidence="3 4" id="KW-0472">Membrane</keyword>
<keyword evidence="1 4" id="KW-0812">Transmembrane</keyword>
<name>A0A069PLK9_9BURK</name>
<dbReference type="SUPFAM" id="SSF103473">
    <property type="entry name" value="MFS general substrate transporter"/>
    <property type="match status" value="1"/>
</dbReference>
<dbReference type="RefSeq" id="WP_035937542.1">
    <property type="nucleotide sequence ID" value="NZ_CADFFX010000012.1"/>
</dbReference>
<feature type="transmembrane region" description="Helical" evidence="4">
    <location>
        <begin position="376"/>
        <end position="399"/>
    </location>
</feature>
<evidence type="ECO:0000313" key="7">
    <source>
        <dbReference type="Proteomes" id="UP000027466"/>
    </source>
</evidence>
<proteinExistence type="predicted"/>
<dbReference type="EMBL" id="JFHC01000029">
    <property type="protein sequence ID" value="KDR41322.1"/>
    <property type="molecule type" value="Genomic_DNA"/>
</dbReference>
<dbReference type="InterPro" id="IPR020846">
    <property type="entry name" value="MFS_dom"/>
</dbReference>
<comment type="caution">
    <text evidence="6">The sequence shown here is derived from an EMBL/GenBank/DDBJ whole genome shotgun (WGS) entry which is preliminary data.</text>
</comment>
<dbReference type="Proteomes" id="UP000027466">
    <property type="component" value="Unassembled WGS sequence"/>
</dbReference>
<feature type="transmembrane region" description="Helical" evidence="4">
    <location>
        <begin position="310"/>
        <end position="329"/>
    </location>
</feature>
<dbReference type="PROSITE" id="PS50850">
    <property type="entry name" value="MFS"/>
    <property type="match status" value="1"/>
</dbReference>
<dbReference type="InterPro" id="IPR010645">
    <property type="entry name" value="MFS_4"/>
</dbReference>
<reference evidence="6 7" key="1">
    <citation type="submission" date="2014-03" db="EMBL/GenBank/DDBJ databases">
        <title>Draft Genome Sequences of Four Burkholderia Strains.</title>
        <authorList>
            <person name="Liu X.Y."/>
            <person name="Li C.X."/>
            <person name="Xu J.H."/>
        </authorList>
    </citation>
    <scope>NUCLEOTIDE SEQUENCE [LARGE SCALE GENOMIC DNA]</scope>
    <source>
        <strain evidence="6 7">DSM 50014</strain>
    </source>
</reference>
<dbReference type="STRING" id="60547.GCA_000751215_05314"/>
<feature type="transmembrane region" description="Helical" evidence="4">
    <location>
        <begin position="58"/>
        <end position="78"/>
    </location>
</feature>
<feature type="transmembrane region" description="Helical" evidence="4">
    <location>
        <begin position="118"/>
        <end position="136"/>
    </location>
</feature>
<evidence type="ECO:0000256" key="4">
    <source>
        <dbReference type="SAM" id="Phobius"/>
    </source>
</evidence>
<organism evidence="6 7">
    <name type="scientific">Caballeronia glathei</name>
    <dbReference type="NCBI Taxonomy" id="60547"/>
    <lineage>
        <taxon>Bacteria</taxon>
        <taxon>Pseudomonadati</taxon>
        <taxon>Pseudomonadota</taxon>
        <taxon>Betaproteobacteria</taxon>
        <taxon>Burkholderiales</taxon>
        <taxon>Burkholderiaceae</taxon>
        <taxon>Caballeronia</taxon>
    </lineage>
</organism>
<feature type="domain" description="Major facilitator superfamily (MFS) profile" evidence="5">
    <location>
        <begin position="20"/>
        <end position="402"/>
    </location>
</feature>
<keyword evidence="7" id="KW-1185">Reference proteome</keyword>
<feature type="transmembrane region" description="Helical" evidence="4">
    <location>
        <begin position="21"/>
        <end position="38"/>
    </location>
</feature>
<dbReference type="GO" id="GO:0005886">
    <property type="term" value="C:plasma membrane"/>
    <property type="evidence" value="ECO:0007669"/>
    <property type="project" value="TreeGrafter"/>
</dbReference>
<dbReference type="InterPro" id="IPR036259">
    <property type="entry name" value="MFS_trans_sf"/>
</dbReference>
<evidence type="ECO:0000256" key="1">
    <source>
        <dbReference type="ARBA" id="ARBA00022692"/>
    </source>
</evidence>
<dbReference type="AlphaFoldDB" id="A0A069PLK9"/>
<accession>A0A069PLK9</accession>
<sequence>MRQAVLSKPDGSSFDVWRGTLAGASASLVGIGLARFAYTPLLPAIIGAHWFPASTAAYLGAANLGGYLAGALIAGLFARWAKTATVLRAMMLLASIAFVACAFPVSFLWFFVWRFASGLSGGALMVLAAPAILANVAPSRRGFVGGAIFSGIGLGIAASGTIVPLLLRQGLTQTWLGLAVVSLLLTVIAWNGWPKEDRSKTAPAHSHAAAHAKNYPARTLRALYIEYALNAVGLVPHMIFLVDFVARGLGKGVDCAAHYWVLYGLGAIVGPLLSGHLADRVGFGRALRVAYVVQTIAVALPILGTGPAGLMVSSVLVGAFTPGIVPLVLGRVNELLAHHPSAQKGAWSTATTGFAVLQAGAAYGLSFVFSSSGGNYMVLFAIGTAALVLALAVDVFAALRAK</sequence>
<evidence type="ECO:0000259" key="5">
    <source>
        <dbReference type="PROSITE" id="PS50850"/>
    </source>
</evidence>
<gene>
    <name evidence="6" type="ORF">BG61_18510</name>
</gene>
<dbReference type="PANTHER" id="PTHR23537">
    <property type="match status" value="1"/>
</dbReference>
<dbReference type="GO" id="GO:0022857">
    <property type="term" value="F:transmembrane transporter activity"/>
    <property type="evidence" value="ECO:0007669"/>
    <property type="project" value="InterPro"/>
</dbReference>
<evidence type="ECO:0000313" key="6">
    <source>
        <dbReference type="EMBL" id="KDR41322.1"/>
    </source>
</evidence>
<feature type="transmembrane region" description="Helical" evidence="4">
    <location>
        <begin position="90"/>
        <end position="112"/>
    </location>
</feature>
<dbReference type="Pfam" id="PF06779">
    <property type="entry name" value="MFS_4"/>
    <property type="match status" value="1"/>
</dbReference>
<keyword evidence="2 4" id="KW-1133">Transmembrane helix</keyword>
<feature type="transmembrane region" description="Helical" evidence="4">
    <location>
        <begin position="257"/>
        <end position="274"/>
    </location>
</feature>
<feature type="transmembrane region" description="Helical" evidence="4">
    <location>
        <begin position="223"/>
        <end position="245"/>
    </location>
</feature>
<feature type="transmembrane region" description="Helical" evidence="4">
    <location>
        <begin position="286"/>
        <end position="304"/>
    </location>
</feature>
<dbReference type="Gene3D" id="1.20.1250.20">
    <property type="entry name" value="MFS general substrate transporter like domains"/>
    <property type="match status" value="2"/>
</dbReference>
<feature type="transmembrane region" description="Helical" evidence="4">
    <location>
        <begin position="143"/>
        <end position="167"/>
    </location>
</feature>
<dbReference type="PANTHER" id="PTHR23537:SF1">
    <property type="entry name" value="SUGAR TRANSPORTER"/>
    <property type="match status" value="1"/>
</dbReference>
<feature type="transmembrane region" description="Helical" evidence="4">
    <location>
        <begin position="173"/>
        <end position="193"/>
    </location>
</feature>
<protein>
    <submittedName>
        <fullName evidence="6">Membrane protein</fullName>
    </submittedName>
</protein>
<feature type="transmembrane region" description="Helical" evidence="4">
    <location>
        <begin position="350"/>
        <end position="370"/>
    </location>
</feature>
<evidence type="ECO:0000256" key="3">
    <source>
        <dbReference type="ARBA" id="ARBA00023136"/>
    </source>
</evidence>
<evidence type="ECO:0000256" key="2">
    <source>
        <dbReference type="ARBA" id="ARBA00022989"/>
    </source>
</evidence>